<accession>A0A9X8MH77</accession>
<dbReference type="InterPro" id="IPR023346">
    <property type="entry name" value="Lysozyme-like_dom_sf"/>
</dbReference>
<gene>
    <name evidence="1" type="ORF">SAMN05216409_118124</name>
</gene>
<dbReference type="Gene3D" id="1.10.530.10">
    <property type="match status" value="1"/>
</dbReference>
<dbReference type="EMBL" id="FOEV01000018">
    <property type="protein sequence ID" value="SER38080.1"/>
    <property type="molecule type" value="Genomic_DNA"/>
</dbReference>
<proteinExistence type="predicted"/>
<comment type="caution">
    <text evidence="1">The sequence shown here is derived from an EMBL/GenBank/DDBJ whole genome shotgun (WGS) entry which is preliminary data.</text>
</comment>
<reference evidence="1 2" key="1">
    <citation type="submission" date="2016-10" db="EMBL/GenBank/DDBJ databases">
        <authorList>
            <person name="Varghese N."/>
            <person name="Submissions S."/>
        </authorList>
    </citation>
    <scope>NUCLEOTIDE SEQUENCE [LARGE SCALE GENOMIC DNA]</scope>
    <source>
        <strain evidence="1 2">LMG 21974</strain>
    </source>
</reference>
<name>A0A9X8MH77_9PSED</name>
<evidence type="ECO:0008006" key="3">
    <source>
        <dbReference type="Google" id="ProtNLM"/>
    </source>
</evidence>
<dbReference type="Proteomes" id="UP000183210">
    <property type="component" value="Unassembled WGS sequence"/>
</dbReference>
<organism evidence="1 2">
    <name type="scientific">Pseudomonas lutea</name>
    <dbReference type="NCBI Taxonomy" id="243924"/>
    <lineage>
        <taxon>Bacteria</taxon>
        <taxon>Pseudomonadati</taxon>
        <taxon>Pseudomonadota</taxon>
        <taxon>Gammaproteobacteria</taxon>
        <taxon>Pseudomonadales</taxon>
        <taxon>Pseudomonadaceae</taxon>
        <taxon>Pseudomonas</taxon>
    </lineage>
</organism>
<protein>
    <recommendedName>
        <fullName evidence="3">Lytic transglycosylase</fullName>
    </recommendedName>
</protein>
<dbReference type="AlphaFoldDB" id="A0A9X8MH77"/>
<dbReference type="SUPFAM" id="SSF53955">
    <property type="entry name" value="Lysozyme-like"/>
    <property type="match status" value="1"/>
</dbReference>
<sequence>MRALDRLARGLFALLVGMTLGVVLGVAHAAEVPAQAKALLPVLVEQQQAIWPDAPMPEFLAGQIEQESCITLKHSKCWNPRAELKTSREYGFGLGQTTVAYKKDGSVRFNKWAELVAAYPSLKGWSWANRYDAHYQLIAIVEMDKGLFKRQKGAATPVDQLSFALSAYNGGTGGVLQDRRLCANTKGCDPARWRGHVSAHSLKSRKPQPGYGKSFYDINREYVTNILDVRRLKYEPYFRGVPHD</sequence>
<evidence type="ECO:0000313" key="1">
    <source>
        <dbReference type="EMBL" id="SER38080.1"/>
    </source>
</evidence>
<evidence type="ECO:0000313" key="2">
    <source>
        <dbReference type="Proteomes" id="UP000183210"/>
    </source>
</evidence>